<evidence type="ECO:0000313" key="1">
    <source>
        <dbReference type="EMBL" id="GCE23856.1"/>
    </source>
</evidence>
<dbReference type="AlphaFoldDB" id="A0A402AXM6"/>
<evidence type="ECO:0000313" key="2">
    <source>
        <dbReference type="Proteomes" id="UP000287188"/>
    </source>
</evidence>
<dbReference type="EMBL" id="BIFS01000002">
    <property type="protein sequence ID" value="GCE23856.1"/>
    <property type="molecule type" value="Genomic_DNA"/>
</dbReference>
<dbReference type="Proteomes" id="UP000287188">
    <property type="component" value="Unassembled WGS sequence"/>
</dbReference>
<proteinExistence type="predicted"/>
<gene>
    <name evidence="1" type="ORF">KDK_76560</name>
</gene>
<comment type="caution">
    <text evidence="1">The sequence shown here is derived from an EMBL/GenBank/DDBJ whole genome shotgun (WGS) entry which is preliminary data.</text>
</comment>
<name>A0A402AXM6_9CHLR</name>
<dbReference type="RefSeq" id="WP_126557189.1">
    <property type="nucleotide sequence ID" value="NZ_BIFS01000002.1"/>
</dbReference>
<accession>A0A402AXM6</accession>
<sequence length="155" mass="17687">MFPTVSGKNLAGQSFTLPEDLEKARNLLIIAFQQRQQDEVDTWTPLVKQLTQQYADLAYYELPTITTLNPVFRWWIDSGMRSGIPDRGARAATITLYLDKKAFKQALELPDEERIYLLIVTPAGDILWRTEGPWSSEKEQALKNFLLPATPSSEK</sequence>
<keyword evidence="2" id="KW-1185">Reference proteome</keyword>
<dbReference type="OrthoDB" id="161480at2"/>
<protein>
    <submittedName>
        <fullName evidence="1">Uncharacterized protein</fullName>
    </submittedName>
</protein>
<organism evidence="1 2">
    <name type="scientific">Dictyobacter kobayashii</name>
    <dbReference type="NCBI Taxonomy" id="2014872"/>
    <lineage>
        <taxon>Bacteria</taxon>
        <taxon>Bacillati</taxon>
        <taxon>Chloroflexota</taxon>
        <taxon>Ktedonobacteria</taxon>
        <taxon>Ktedonobacterales</taxon>
        <taxon>Dictyobacteraceae</taxon>
        <taxon>Dictyobacter</taxon>
    </lineage>
</organism>
<reference evidence="2" key="1">
    <citation type="submission" date="2018-12" db="EMBL/GenBank/DDBJ databases">
        <title>Tengunoibacter tsumagoiensis gen. nov., sp. nov., Dictyobacter kobayashii sp. nov., D. alpinus sp. nov., and D. joshuensis sp. nov. and description of Dictyobacteraceae fam. nov. within the order Ktedonobacterales isolated from Tengu-no-mugimeshi.</title>
        <authorList>
            <person name="Wang C.M."/>
            <person name="Zheng Y."/>
            <person name="Sakai Y."/>
            <person name="Toyoda A."/>
            <person name="Minakuchi Y."/>
            <person name="Abe K."/>
            <person name="Yokota A."/>
            <person name="Yabe S."/>
        </authorList>
    </citation>
    <scope>NUCLEOTIDE SEQUENCE [LARGE SCALE GENOMIC DNA]</scope>
    <source>
        <strain evidence="2">Uno11</strain>
    </source>
</reference>